<gene>
    <name evidence="2" type="ORF">CLF_100840</name>
</gene>
<evidence type="ECO:0000313" key="3">
    <source>
        <dbReference type="Proteomes" id="UP000008909"/>
    </source>
</evidence>
<keyword evidence="1" id="KW-0812">Transmembrane</keyword>
<reference evidence="2" key="1">
    <citation type="journal article" date="2011" name="Genome Biol.">
        <title>The draft genome of the carcinogenic human liver fluke Clonorchis sinensis.</title>
        <authorList>
            <person name="Wang X."/>
            <person name="Chen W."/>
            <person name="Huang Y."/>
            <person name="Sun J."/>
            <person name="Men J."/>
            <person name="Liu H."/>
            <person name="Luo F."/>
            <person name="Guo L."/>
            <person name="Lv X."/>
            <person name="Deng C."/>
            <person name="Zhou C."/>
            <person name="Fan Y."/>
            <person name="Li X."/>
            <person name="Huang L."/>
            <person name="Hu Y."/>
            <person name="Liang C."/>
            <person name="Hu X."/>
            <person name="Xu J."/>
            <person name="Yu X."/>
        </authorList>
    </citation>
    <scope>NUCLEOTIDE SEQUENCE [LARGE SCALE GENOMIC DNA]</scope>
    <source>
        <strain evidence="2">Henan</strain>
    </source>
</reference>
<organism evidence="2 3">
    <name type="scientific">Clonorchis sinensis</name>
    <name type="common">Chinese liver fluke</name>
    <dbReference type="NCBI Taxonomy" id="79923"/>
    <lineage>
        <taxon>Eukaryota</taxon>
        <taxon>Metazoa</taxon>
        <taxon>Spiralia</taxon>
        <taxon>Lophotrochozoa</taxon>
        <taxon>Platyhelminthes</taxon>
        <taxon>Trematoda</taxon>
        <taxon>Digenea</taxon>
        <taxon>Opisthorchiida</taxon>
        <taxon>Opisthorchiata</taxon>
        <taxon>Opisthorchiidae</taxon>
        <taxon>Clonorchis</taxon>
    </lineage>
</organism>
<dbReference type="AlphaFoldDB" id="G7Y4D3"/>
<proteinExistence type="predicted"/>
<name>G7Y4D3_CLOSI</name>
<feature type="transmembrane region" description="Helical" evidence="1">
    <location>
        <begin position="56"/>
        <end position="77"/>
    </location>
</feature>
<keyword evidence="1" id="KW-1133">Transmembrane helix</keyword>
<dbReference type="EMBL" id="DF142855">
    <property type="protein sequence ID" value="GAA47819.1"/>
    <property type="molecule type" value="Genomic_DNA"/>
</dbReference>
<feature type="transmembrane region" description="Helical" evidence="1">
    <location>
        <begin position="119"/>
        <end position="140"/>
    </location>
</feature>
<evidence type="ECO:0000313" key="2">
    <source>
        <dbReference type="EMBL" id="GAA47819.1"/>
    </source>
</evidence>
<protein>
    <submittedName>
        <fullName evidence="2">Uncharacterized protein</fullName>
    </submittedName>
</protein>
<keyword evidence="1" id="KW-0472">Membrane</keyword>
<reference key="2">
    <citation type="submission" date="2011-10" db="EMBL/GenBank/DDBJ databases">
        <title>The genome and transcriptome sequence of Clonorchis sinensis provide insights into the carcinogenic liver fluke.</title>
        <authorList>
            <person name="Wang X."/>
            <person name="Huang Y."/>
            <person name="Chen W."/>
            <person name="Liu H."/>
            <person name="Guo L."/>
            <person name="Chen Y."/>
            <person name="Luo F."/>
            <person name="Zhou W."/>
            <person name="Sun J."/>
            <person name="Mao Q."/>
            <person name="Liang P."/>
            <person name="Zhou C."/>
            <person name="Tian Y."/>
            <person name="Men J."/>
            <person name="Lv X."/>
            <person name="Huang L."/>
            <person name="Zhou J."/>
            <person name="Hu Y."/>
            <person name="Li R."/>
            <person name="Zhang F."/>
            <person name="Lei H."/>
            <person name="Li X."/>
            <person name="Hu X."/>
            <person name="Liang C."/>
            <person name="Xu J."/>
            <person name="Wu Z."/>
            <person name="Yu X."/>
        </authorList>
    </citation>
    <scope>NUCLEOTIDE SEQUENCE</scope>
    <source>
        <strain>Henan</strain>
    </source>
</reference>
<accession>G7Y4D3</accession>
<keyword evidence="3" id="KW-1185">Reference proteome</keyword>
<evidence type="ECO:0000256" key="1">
    <source>
        <dbReference type="SAM" id="Phobius"/>
    </source>
</evidence>
<sequence length="188" mass="21143">MGIANSRHIFYRMARLGNAAQILKLNPNGGLGTQSWAFVCSVNCRLLPVTTGVKRIAYHILPAVVIVNLARCVVVLFRLVPKLILRQHPTTAIDNQLLVLNVKRPQTWWRFTLKDDAPLVSVAIAVITIFAHSMLIQYLYQVKVACEKRGLEGLPIKYAPKHPMDKKQLANGGFAIIERGHVMRRMRA</sequence>
<dbReference type="Proteomes" id="UP000008909">
    <property type="component" value="Unassembled WGS sequence"/>
</dbReference>